<feature type="domain" description="DUF2249" evidence="2">
    <location>
        <begin position="167"/>
        <end position="235"/>
    </location>
</feature>
<evidence type="ECO:0000259" key="1">
    <source>
        <dbReference type="Pfam" id="PF01814"/>
    </source>
</evidence>
<organism evidence="3 4">
    <name type="scientific">Jatrophihabitans lederbergiae</name>
    <dbReference type="NCBI Taxonomy" id="3075547"/>
    <lineage>
        <taxon>Bacteria</taxon>
        <taxon>Bacillati</taxon>
        <taxon>Actinomycetota</taxon>
        <taxon>Actinomycetes</taxon>
        <taxon>Jatrophihabitantales</taxon>
        <taxon>Jatrophihabitantaceae</taxon>
        <taxon>Jatrophihabitans</taxon>
    </lineage>
</organism>
<evidence type="ECO:0000313" key="4">
    <source>
        <dbReference type="Proteomes" id="UP001183176"/>
    </source>
</evidence>
<feature type="domain" description="Hemerythrin-like" evidence="1">
    <location>
        <begin position="21"/>
        <end position="139"/>
    </location>
</feature>
<reference evidence="4" key="1">
    <citation type="submission" date="2023-07" db="EMBL/GenBank/DDBJ databases">
        <title>30 novel species of actinomycetes from the DSMZ collection.</title>
        <authorList>
            <person name="Nouioui I."/>
        </authorList>
    </citation>
    <scope>NUCLEOTIDE SEQUENCE [LARGE SCALE GENOMIC DNA]</scope>
    <source>
        <strain evidence="4">DSM 44399</strain>
    </source>
</reference>
<dbReference type="InterPro" id="IPR012312">
    <property type="entry name" value="Hemerythrin-like"/>
</dbReference>
<keyword evidence="4" id="KW-1185">Reference proteome</keyword>
<name>A0ABU2JHR1_9ACTN</name>
<dbReference type="InterPro" id="IPR018720">
    <property type="entry name" value="DUF2249"/>
</dbReference>
<protein>
    <submittedName>
        <fullName evidence="3">DUF2249 domain-containing protein</fullName>
    </submittedName>
</protein>
<gene>
    <name evidence="3" type="ORF">RM423_24560</name>
</gene>
<dbReference type="EMBL" id="JAVREH010000142">
    <property type="protein sequence ID" value="MDT0264528.1"/>
    <property type="molecule type" value="Genomic_DNA"/>
</dbReference>
<proteinExistence type="predicted"/>
<evidence type="ECO:0000259" key="2">
    <source>
        <dbReference type="Pfam" id="PF10006"/>
    </source>
</evidence>
<dbReference type="Gene3D" id="1.20.120.520">
    <property type="entry name" value="nmb1532 protein domain like"/>
    <property type="match status" value="1"/>
</dbReference>
<accession>A0ABU2JHR1</accession>
<dbReference type="Proteomes" id="UP001183176">
    <property type="component" value="Unassembled WGS sequence"/>
</dbReference>
<evidence type="ECO:0000313" key="3">
    <source>
        <dbReference type="EMBL" id="MDT0264528.1"/>
    </source>
</evidence>
<dbReference type="RefSeq" id="WP_311425662.1">
    <property type="nucleotide sequence ID" value="NZ_JAVREH010000142.1"/>
</dbReference>
<comment type="caution">
    <text evidence="3">The sequence shown here is derived from an EMBL/GenBank/DDBJ whole genome shotgun (WGS) entry which is preliminary data.</text>
</comment>
<sequence>MCPPADSTPDLSPSQPLTHTTLPAQHSYLLDQVTARTAPVLSRTDQDKWPGAELYQLLDYLHLEVLRQITDEEWLLFRNYQLTTEVLAPLREQHLTLRENIDTLTAASTDTHSPAQLGAAVRQLTTTLRDHIQTEEQLLTAETETPSTTALGATPHTWYALIEGPVIDLDTLPGAPGIDAVTGRLLRLRRGEQLELHASTDPLPLWRRLATSDPGGYGFTYLQQGPPQWRATISRHTGA</sequence>
<dbReference type="Pfam" id="PF01814">
    <property type="entry name" value="Hemerythrin"/>
    <property type="match status" value="1"/>
</dbReference>
<dbReference type="Pfam" id="PF10006">
    <property type="entry name" value="DUF2249"/>
    <property type="match status" value="1"/>
</dbReference>